<comment type="similarity">
    <text evidence="3">Belongs to the glutamate synthase family.</text>
</comment>
<evidence type="ECO:0000256" key="11">
    <source>
        <dbReference type="ARBA" id="ARBA00023014"/>
    </source>
</evidence>
<dbReference type="Pfam" id="PF00310">
    <property type="entry name" value="GATase_2"/>
    <property type="match status" value="1"/>
</dbReference>
<dbReference type="CDD" id="cd02808">
    <property type="entry name" value="GltS_FMN"/>
    <property type="match status" value="1"/>
</dbReference>
<accession>A0AAN2C971</accession>
<dbReference type="EMBL" id="AP025523">
    <property type="protein sequence ID" value="BDE05683.1"/>
    <property type="molecule type" value="Genomic_DNA"/>
</dbReference>
<evidence type="ECO:0000313" key="16">
    <source>
        <dbReference type="EMBL" id="BDE05683.1"/>
    </source>
</evidence>
<evidence type="ECO:0000256" key="8">
    <source>
        <dbReference type="ARBA" id="ARBA00022962"/>
    </source>
</evidence>
<comment type="cofactor">
    <cofactor evidence="2">
        <name>[3Fe-4S] cluster</name>
        <dbReference type="ChEBI" id="CHEBI:21137"/>
    </cofactor>
</comment>
<dbReference type="GO" id="GO:0006537">
    <property type="term" value="P:glutamate biosynthetic process"/>
    <property type="evidence" value="ECO:0007669"/>
    <property type="project" value="UniProtKB-KW"/>
</dbReference>
<dbReference type="RefSeq" id="WP_317996709.1">
    <property type="nucleotide sequence ID" value="NZ_AP025523.1"/>
</dbReference>
<dbReference type="Pfam" id="PF04898">
    <property type="entry name" value="Glu_syn_central"/>
    <property type="match status" value="1"/>
</dbReference>
<keyword evidence="5" id="KW-0285">Flavoprotein</keyword>
<proteinExistence type="inferred from homology"/>
<dbReference type="GO" id="GO:0046872">
    <property type="term" value="F:metal ion binding"/>
    <property type="evidence" value="ECO:0007669"/>
    <property type="project" value="UniProtKB-KW"/>
</dbReference>
<keyword evidence="7" id="KW-0479">Metal-binding</keyword>
<dbReference type="InterPro" id="IPR036485">
    <property type="entry name" value="Glu_synth_asu_C_sf"/>
</dbReference>
<organism evidence="16 17">
    <name type="scientific">Vulcanimicrobium alpinum</name>
    <dbReference type="NCBI Taxonomy" id="3016050"/>
    <lineage>
        <taxon>Bacteria</taxon>
        <taxon>Bacillati</taxon>
        <taxon>Vulcanimicrobiota</taxon>
        <taxon>Vulcanimicrobiia</taxon>
        <taxon>Vulcanimicrobiales</taxon>
        <taxon>Vulcanimicrobiaceae</taxon>
        <taxon>Vulcanimicrobium</taxon>
    </lineage>
</organism>
<evidence type="ECO:0000256" key="4">
    <source>
        <dbReference type="ARBA" id="ARBA00022605"/>
    </source>
</evidence>
<dbReference type="SUPFAM" id="SSF56235">
    <property type="entry name" value="N-terminal nucleophile aminohydrolases (Ntn hydrolases)"/>
    <property type="match status" value="1"/>
</dbReference>
<dbReference type="InterPro" id="IPR002489">
    <property type="entry name" value="Glu_synth_asu_C"/>
</dbReference>
<dbReference type="Gene3D" id="3.60.20.10">
    <property type="entry name" value="Glutamine Phosphoribosylpyrophosphate, subunit 1, domain 1"/>
    <property type="match status" value="1"/>
</dbReference>
<comment type="pathway">
    <text evidence="14">Amino-acid biosynthesis.</text>
</comment>
<dbReference type="SUPFAM" id="SSF51395">
    <property type="entry name" value="FMN-linked oxidoreductases"/>
    <property type="match status" value="1"/>
</dbReference>
<dbReference type="InterPro" id="IPR029055">
    <property type="entry name" value="Ntn_hydrolases_N"/>
</dbReference>
<evidence type="ECO:0000313" key="17">
    <source>
        <dbReference type="Proteomes" id="UP001317532"/>
    </source>
</evidence>
<dbReference type="Pfam" id="PF01645">
    <property type="entry name" value="Glu_synthase"/>
    <property type="match status" value="1"/>
</dbReference>
<keyword evidence="11" id="KW-0411">Iron-sulfur</keyword>
<dbReference type="Gene3D" id="2.160.20.60">
    <property type="entry name" value="Glutamate synthase, alpha subunit, C-terminal domain"/>
    <property type="match status" value="1"/>
</dbReference>
<protein>
    <submittedName>
        <fullName evidence="16">Glutamate synthase large subunit</fullName>
    </submittedName>
</protein>
<keyword evidence="13" id="KW-0003">3Fe-4S</keyword>
<sequence length="1382" mass="146635">MRFEEHDACGVGFLADLGSRASHQIVSLALTAVGAMEHRGARAADGRTGDGAGILLETPRALFLRELALAHVRVPERHLAAVCVFLPRDEDGAAAMRARVEQAVRGEQVAPMRWRVPEVDPSVLGTQSAASAPSYEQLLVDMGPGNAHERMRAVRRAVIRALREENDRATLVSASPSTVVYKGLLSSSELGAYFADLRDPACASRFAVFHQRFSTNTAPSWRLVQPFGAIAHNGEIDTITGNRAWMRARGIVSPRGASDSLEFDVALDAMVGAGYRVDEAVDIMLSPAIDDDDRLRAYYDAHVPTVEPWDGPAAIVFAEGDRVGAALDRSGFRPLRWCRTASGKILAASEAGIVDFGDDPIVERGRLGPGERIVVRFATGELIRPETFRAFRRDGSDFRATVASWRFDPPADTAPRDVEAGELRRDLVRFGYTQDELKQVVSPLAAGAEPVSSMGDDAALPFFERRMPVTEYLRQRFAQVTNPPIDALREGFVFDVRAWVGSGATNGDVPAPGSIVNVDTALLEEGAFDALAYDTRLVTERFALDCAGTSLRARITAIADEAERKVREGATYLVLDDRGAALPVPAILAAGAVHQRLTDAGLRLQASIAACDGFARDAHACAALIASGANIVTPWLAARAAIAETGSATPYLDALRTGLVKILAKLGICTLRSYVGAQTFEALGLAREVVTACFPGMAAHVPTLGFDELEEDLRSWSALAAEGAEPPQRGMFRFRRDGVRHAFDPPLLKGLRKTIVARDEAAFLKLSDDLEAREAINLRDLIEPVAIGDPLALDQVEPESAILARFVTAAMSLGALGPEAHEAVALGAKIAGARSNGGEGGEDPARTLNAIKQVASARFGVSAEYLATAEELEIKIAQGAKPGEGGQIPGFKVTAEIAWLRGAAPGQSLVSPPPHHDIYSIEDLAQLIYDLRRANAKAKIAVKLVAQSGIGYVASGVAKARADVVHIAGHDGGTGASPLGSIKHAGLPWELGLVETHHTLVANGLRGRVRLRVDGGFKSGRDVIVASMLGADMFGFGSALLVALGCIYARQCHQNTCPVGIATQDAALRKKFPGTAEDAETFLRFVARDVRRRLAALGARSLDEIQGRSDLVRPRYERAKGIELDEVLRLPETRAPYDSARIDNAHLDDEAIPGGTQRITPADRAVGARLAYDAVVRKARGEYVGPATYRYAGSAGQSFGAFLAAPLTLELDGEANDGAGKGMSSGVLVVRGAGNPGEPAIGNACFYGARGGDAYIRGSAGERLAVRNSGATIVVEGAGDHACEYMTKGTVVILGATGRNLASGMTGGELYVLRDHAQRLGPTPLVPHDLDDAGRASLRVLLAEHALRTCSARARELLAGDLDGFVRIAVAVATPAAYATAP</sequence>
<dbReference type="Pfam" id="PF01493">
    <property type="entry name" value="GXGXG"/>
    <property type="match status" value="1"/>
</dbReference>
<evidence type="ECO:0000259" key="15">
    <source>
        <dbReference type="PROSITE" id="PS51278"/>
    </source>
</evidence>
<evidence type="ECO:0000256" key="5">
    <source>
        <dbReference type="ARBA" id="ARBA00022630"/>
    </source>
</evidence>
<feature type="domain" description="Glutamine amidotransferase type-2" evidence="15">
    <location>
        <begin position="9"/>
        <end position="378"/>
    </location>
</feature>
<reference evidence="16 17" key="1">
    <citation type="journal article" date="2022" name="ISME Commun">
        <title>Vulcanimicrobium alpinus gen. nov. sp. nov., the first cultivated representative of the candidate phylum 'Eremiobacterota', is a metabolically versatile aerobic anoxygenic phototroph.</title>
        <authorList>
            <person name="Yabe S."/>
            <person name="Muto K."/>
            <person name="Abe K."/>
            <person name="Yokota A."/>
            <person name="Staudigel H."/>
            <person name="Tebo B.M."/>
        </authorList>
    </citation>
    <scope>NUCLEOTIDE SEQUENCE [LARGE SCALE GENOMIC DNA]</scope>
    <source>
        <strain evidence="16 17">WC8-2</strain>
    </source>
</reference>
<evidence type="ECO:0000256" key="1">
    <source>
        <dbReference type="ARBA" id="ARBA00001917"/>
    </source>
</evidence>
<gene>
    <name evidence="16" type="primary">gltB</name>
    <name evidence="16" type="ORF">WPS_09590</name>
</gene>
<keyword evidence="9" id="KW-0560">Oxidoreductase</keyword>
<dbReference type="InterPro" id="IPR013785">
    <property type="entry name" value="Aldolase_TIM"/>
</dbReference>
<dbReference type="InterPro" id="IPR017932">
    <property type="entry name" value="GATase_2_dom"/>
</dbReference>
<evidence type="ECO:0000256" key="13">
    <source>
        <dbReference type="ARBA" id="ARBA00023291"/>
    </source>
</evidence>
<dbReference type="PANTHER" id="PTHR11938:SF133">
    <property type="entry name" value="GLUTAMATE SYNTHASE (NADH)"/>
    <property type="match status" value="1"/>
</dbReference>
<evidence type="ECO:0000256" key="3">
    <source>
        <dbReference type="ARBA" id="ARBA00009716"/>
    </source>
</evidence>
<dbReference type="GO" id="GO:0019676">
    <property type="term" value="P:ammonia assimilation cycle"/>
    <property type="evidence" value="ECO:0007669"/>
    <property type="project" value="TreeGrafter"/>
</dbReference>
<evidence type="ECO:0000256" key="14">
    <source>
        <dbReference type="ARBA" id="ARBA00029440"/>
    </source>
</evidence>
<dbReference type="Proteomes" id="UP001317532">
    <property type="component" value="Chromosome"/>
</dbReference>
<keyword evidence="12" id="KW-0314">Glutamate biosynthesis</keyword>
<dbReference type="NCBIfam" id="NF008730">
    <property type="entry name" value="PRK11750.1"/>
    <property type="match status" value="1"/>
</dbReference>
<dbReference type="InterPro" id="IPR002932">
    <property type="entry name" value="Glu_synthdom"/>
</dbReference>
<name>A0AAN2C971_UNVUL</name>
<dbReference type="SUPFAM" id="SSF69336">
    <property type="entry name" value="Alpha subunit of glutamate synthase, C-terminal domain"/>
    <property type="match status" value="1"/>
</dbReference>
<dbReference type="PANTHER" id="PTHR11938">
    <property type="entry name" value="FAD NADPH DEHYDROGENASE/OXIDOREDUCTASE"/>
    <property type="match status" value="1"/>
</dbReference>
<dbReference type="GO" id="GO:0051538">
    <property type="term" value="F:3 iron, 4 sulfur cluster binding"/>
    <property type="evidence" value="ECO:0007669"/>
    <property type="project" value="UniProtKB-KW"/>
</dbReference>
<evidence type="ECO:0000256" key="6">
    <source>
        <dbReference type="ARBA" id="ARBA00022643"/>
    </source>
</evidence>
<evidence type="ECO:0000256" key="7">
    <source>
        <dbReference type="ARBA" id="ARBA00022723"/>
    </source>
</evidence>
<keyword evidence="8" id="KW-0315">Glutamine amidotransferase</keyword>
<dbReference type="GO" id="GO:0015930">
    <property type="term" value="F:glutamate synthase activity"/>
    <property type="evidence" value="ECO:0007669"/>
    <property type="project" value="InterPro"/>
</dbReference>
<dbReference type="KEGG" id="vab:WPS_09590"/>
<evidence type="ECO:0000256" key="2">
    <source>
        <dbReference type="ARBA" id="ARBA00001927"/>
    </source>
</evidence>
<comment type="cofactor">
    <cofactor evidence="1">
        <name>FMN</name>
        <dbReference type="ChEBI" id="CHEBI:58210"/>
    </cofactor>
</comment>
<keyword evidence="6" id="KW-0288">FMN</keyword>
<dbReference type="InterPro" id="IPR050711">
    <property type="entry name" value="ET-N_metabolism_enzyme"/>
</dbReference>
<dbReference type="PROSITE" id="PS51278">
    <property type="entry name" value="GATASE_TYPE_2"/>
    <property type="match status" value="1"/>
</dbReference>
<dbReference type="Gene3D" id="3.20.20.70">
    <property type="entry name" value="Aldolase class I"/>
    <property type="match status" value="2"/>
</dbReference>
<evidence type="ECO:0000256" key="9">
    <source>
        <dbReference type="ARBA" id="ARBA00023002"/>
    </source>
</evidence>
<evidence type="ECO:0000256" key="10">
    <source>
        <dbReference type="ARBA" id="ARBA00023004"/>
    </source>
</evidence>
<keyword evidence="4" id="KW-0028">Amino-acid biosynthesis</keyword>
<evidence type="ECO:0000256" key="12">
    <source>
        <dbReference type="ARBA" id="ARBA00023164"/>
    </source>
</evidence>
<keyword evidence="10" id="KW-0408">Iron</keyword>
<dbReference type="InterPro" id="IPR006982">
    <property type="entry name" value="Glu_synth_centr_N"/>
</dbReference>
<keyword evidence="17" id="KW-1185">Reference proteome</keyword>